<evidence type="ECO:0000256" key="1">
    <source>
        <dbReference type="SAM" id="SignalP"/>
    </source>
</evidence>
<dbReference type="InterPro" id="IPR013783">
    <property type="entry name" value="Ig-like_fold"/>
</dbReference>
<dbReference type="Pfam" id="PF07705">
    <property type="entry name" value="CARDB"/>
    <property type="match status" value="1"/>
</dbReference>
<name>A0A0C2CXC1_9BACT</name>
<evidence type="ECO:0000313" key="3">
    <source>
        <dbReference type="EMBL" id="KIG12497.1"/>
    </source>
</evidence>
<protein>
    <recommendedName>
        <fullName evidence="2">CARDB domain-containing protein</fullName>
    </recommendedName>
</protein>
<dbReference type="EMBL" id="JMCC02000128">
    <property type="protein sequence ID" value="KIG12497.1"/>
    <property type="molecule type" value="Genomic_DNA"/>
</dbReference>
<comment type="caution">
    <text evidence="3">The sequence shown here is derived from an EMBL/GenBank/DDBJ whole genome shotgun (WGS) entry which is preliminary data.</text>
</comment>
<keyword evidence="1" id="KW-0732">Signal</keyword>
<organism evidence="3 4">
    <name type="scientific">Enhygromyxa salina</name>
    <dbReference type="NCBI Taxonomy" id="215803"/>
    <lineage>
        <taxon>Bacteria</taxon>
        <taxon>Pseudomonadati</taxon>
        <taxon>Myxococcota</taxon>
        <taxon>Polyangia</taxon>
        <taxon>Nannocystales</taxon>
        <taxon>Nannocystaceae</taxon>
        <taxon>Enhygromyxa</taxon>
    </lineage>
</organism>
<reference evidence="3 4" key="1">
    <citation type="submission" date="2014-12" db="EMBL/GenBank/DDBJ databases">
        <title>Genome assembly of Enhygromyxa salina DSM 15201.</title>
        <authorList>
            <person name="Sharma G."/>
            <person name="Subramanian S."/>
        </authorList>
    </citation>
    <scope>NUCLEOTIDE SEQUENCE [LARGE SCALE GENOMIC DNA]</scope>
    <source>
        <strain evidence="3 4">DSM 15201</strain>
    </source>
</reference>
<proteinExistence type="predicted"/>
<dbReference type="Proteomes" id="UP000031599">
    <property type="component" value="Unassembled WGS sequence"/>
</dbReference>
<dbReference type="Gene3D" id="2.60.40.10">
    <property type="entry name" value="Immunoglobulins"/>
    <property type="match status" value="1"/>
</dbReference>
<feature type="signal peptide" evidence="1">
    <location>
        <begin position="1"/>
        <end position="23"/>
    </location>
</feature>
<feature type="chain" id="PRO_5002163921" description="CARDB domain-containing protein" evidence="1">
    <location>
        <begin position="24"/>
        <end position="186"/>
    </location>
</feature>
<dbReference type="AlphaFoldDB" id="A0A0C2CXC1"/>
<sequence length="186" mass="19901">MMTKTIASLVAACTLLLPATALAAPDLIVSDINASYDDVTDLVTFKIIVKNIGPDAAVNSFWVDMWAAEDADWATCSDVDWDWGSVSAGLGSGGSAKVYLEMPRSYTMGDPIAFFVDVDQRVVEADETNNEGQALVMVSDPSEPRVAIGSTTENNSECLQDAVFDALGVVIPGWAQVFFAKLRVIQ</sequence>
<dbReference type="RefSeq" id="WP_052557606.1">
    <property type="nucleotide sequence ID" value="NZ_JMCC02000128.1"/>
</dbReference>
<evidence type="ECO:0000259" key="2">
    <source>
        <dbReference type="Pfam" id="PF07705"/>
    </source>
</evidence>
<accession>A0A0C2CXC1</accession>
<dbReference type="InterPro" id="IPR011635">
    <property type="entry name" value="CARDB"/>
</dbReference>
<gene>
    <name evidence="3" type="ORF">DB30_01314</name>
</gene>
<feature type="domain" description="CARDB" evidence="2">
    <location>
        <begin position="24"/>
        <end position="131"/>
    </location>
</feature>
<evidence type="ECO:0000313" key="4">
    <source>
        <dbReference type="Proteomes" id="UP000031599"/>
    </source>
</evidence>